<gene>
    <name evidence="1" type="ORF">I8748_25745</name>
</gene>
<proteinExistence type="predicted"/>
<organism evidence="1 2">
    <name type="scientific">Amazonocrinis nigriterrae CENA67</name>
    <dbReference type="NCBI Taxonomy" id="2794033"/>
    <lineage>
        <taxon>Bacteria</taxon>
        <taxon>Bacillati</taxon>
        <taxon>Cyanobacteriota</taxon>
        <taxon>Cyanophyceae</taxon>
        <taxon>Nostocales</taxon>
        <taxon>Nostocaceae</taxon>
        <taxon>Amazonocrinis</taxon>
        <taxon>Amazonocrinis nigriterrae</taxon>
    </lineage>
</organism>
<accession>A0A8J7HU17</accession>
<dbReference type="AlphaFoldDB" id="A0A8J7HU17"/>
<dbReference type="EMBL" id="JAECZC010000062">
    <property type="protein sequence ID" value="MBH8565537.1"/>
    <property type="molecule type" value="Genomic_DNA"/>
</dbReference>
<reference evidence="1 2" key="1">
    <citation type="journal article" date="2021" name="Int. J. Syst. Evol. Microbiol.">
        <title>Amazonocrinis nigriterrae gen. nov., sp. nov., Atlanticothrix silvestris gen. nov., sp. nov. and Dendronalium phyllosphericum gen. nov., sp. nov., nostocacean cyanobacteria from Brazilian environments.</title>
        <authorList>
            <person name="Alvarenga D.O."/>
            <person name="Andreote A.P.D."/>
            <person name="Branco L.H.Z."/>
            <person name="Delbaje E."/>
            <person name="Cruz R.B."/>
            <person name="Varani A.M."/>
            <person name="Fiore M.F."/>
        </authorList>
    </citation>
    <scope>NUCLEOTIDE SEQUENCE [LARGE SCALE GENOMIC DNA]</scope>
    <source>
        <strain evidence="1 2">CENA67</strain>
    </source>
</reference>
<evidence type="ECO:0000313" key="1">
    <source>
        <dbReference type="EMBL" id="MBH8565537.1"/>
    </source>
</evidence>
<protein>
    <submittedName>
        <fullName evidence="1">Uncharacterized protein</fullName>
    </submittedName>
</protein>
<dbReference type="Proteomes" id="UP000632766">
    <property type="component" value="Unassembled WGS sequence"/>
</dbReference>
<keyword evidence="2" id="KW-1185">Reference proteome</keyword>
<name>A0A8J7HU17_9NOST</name>
<evidence type="ECO:0000313" key="2">
    <source>
        <dbReference type="Proteomes" id="UP000632766"/>
    </source>
</evidence>
<dbReference type="RefSeq" id="WP_214662749.1">
    <property type="nucleotide sequence ID" value="NZ_JAECZC010000062.1"/>
</dbReference>
<comment type="caution">
    <text evidence="1">The sequence shown here is derived from an EMBL/GenBank/DDBJ whole genome shotgun (WGS) entry which is preliminary data.</text>
</comment>
<sequence>MEEENGHRAALILLLGDFSLEPDSSQTLLLRCDRYYQNRYLAYRHRV</sequence>